<organism evidence="2 3">
    <name type="scientific">Aquimarina brevivitae</name>
    <dbReference type="NCBI Taxonomy" id="323412"/>
    <lineage>
        <taxon>Bacteria</taxon>
        <taxon>Pseudomonadati</taxon>
        <taxon>Bacteroidota</taxon>
        <taxon>Flavobacteriia</taxon>
        <taxon>Flavobacteriales</taxon>
        <taxon>Flavobacteriaceae</taxon>
        <taxon>Aquimarina</taxon>
    </lineage>
</organism>
<reference evidence="2 3" key="1">
    <citation type="submission" date="2019-02" db="EMBL/GenBank/DDBJ databases">
        <title>Genomic Encyclopedia of Type Strains, Phase IV (KMG-IV): sequencing the most valuable type-strain genomes for metagenomic binning, comparative biology and taxonomic classification.</title>
        <authorList>
            <person name="Goeker M."/>
        </authorList>
    </citation>
    <scope>NUCLEOTIDE SEQUENCE [LARGE SCALE GENOMIC DNA]</scope>
    <source>
        <strain evidence="2 3">DSM 17196</strain>
    </source>
</reference>
<sequence length="271" mass="31268">MKNLKFITVPIMACLFFFISCEKEESKESTETRPIEIIEGQKEASFNFKQLEELQSGGHIEELEAALIKNADQFNDVEGLQQVVGDYTPNLELFNEYLRFKGEKEIDVESFYVQGQRILSNDEATVDEFIDLLGSNNIYTDAQLNLFKGLDEVMRQDLTKDQYLREVDAFKERVTQQEELSLSERNVMLLYASVVKGFIYTDHFTAEKNKCKECMRKNRWRIFGWGAFYWLITLIPCIFSGPGFIACIIATAGFWALYAIKVHCSGACPWI</sequence>
<dbReference type="OrthoDB" id="1429816at2"/>
<evidence type="ECO:0000256" key="1">
    <source>
        <dbReference type="SAM" id="Phobius"/>
    </source>
</evidence>
<protein>
    <submittedName>
        <fullName evidence="2">Uncharacterized protein</fullName>
    </submittedName>
</protein>
<accession>A0A4Q7PIS5</accession>
<name>A0A4Q7PIS5_9FLAO</name>
<keyword evidence="3" id="KW-1185">Reference proteome</keyword>
<dbReference type="PROSITE" id="PS51257">
    <property type="entry name" value="PROKAR_LIPOPROTEIN"/>
    <property type="match status" value="1"/>
</dbReference>
<comment type="caution">
    <text evidence="2">The sequence shown here is derived from an EMBL/GenBank/DDBJ whole genome shotgun (WGS) entry which is preliminary data.</text>
</comment>
<keyword evidence="1" id="KW-0812">Transmembrane</keyword>
<proteinExistence type="predicted"/>
<keyword evidence="1" id="KW-1133">Transmembrane helix</keyword>
<keyword evidence="1" id="KW-0472">Membrane</keyword>
<evidence type="ECO:0000313" key="2">
    <source>
        <dbReference type="EMBL" id="RZT00168.1"/>
    </source>
</evidence>
<dbReference type="EMBL" id="SGXE01000001">
    <property type="protein sequence ID" value="RZT00168.1"/>
    <property type="molecule type" value="Genomic_DNA"/>
</dbReference>
<feature type="transmembrane region" description="Helical" evidence="1">
    <location>
        <begin position="227"/>
        <end position="258"/>
    </location>
</feature>
<dbReference type="RefSeq" id="WP_130285962.1">
    <property type="nucleotide sequence ID" value="NZ_SGXE01000001.1"/>
</dbReference>
<dbReference type="Proteomes" id="UP000292262">
    <property type="component" value="Unassembled WGS sequence"/>
</dbReference>
<dbReference type="AlphaFoldDB" id="A0A4Q7PIS5"/>
<evidence type="ECO:0000313" key="3">
    <source>
        <dbReference type="Proteomes" id="UP000292262"/>
    </source>
</evidence>
<gene>
    <name evidence="2" type="ORF">EV197_1401</name>
</gene>